<dbReference type="Pfam" id="PF12385">
    <property type="entry name" value="Peptidase_C70"/>
    <property type="match status" value="1"/>
</dbReference>
<feature type="signal peptide" evidence="1">
    <location>
        <begin position="1"/>
        <end position="35"/>
    </location>
</feature>
<name>A0A1W2LG66_9PSEU</name>
<reference evidence="2 3" key="1">
    <citation type="submission" date="2016-12" db="EMBL/GenBank/DDBJ databases">
        <title>Amycolatopsis keratiniphila subsp. keratiniphila genome sequencing and assembly.</title>
        <authorList>
            <person name="Mayilraj S."/>
            <person name="Kaur N."/>
        </authorList>
    </citation>
    <scope>NUCLEOTIDE SEQUENCE [LARGE SCALE GENOMIC DNA]</scope>
    <source>
        <strain evidence="2 3">DSM 44409</strain>
    </source>
</reference>
<dbReference type="Gene3D" id="3.90.70.10">
    <property type="entry name" value="Cysteine proteinases"/>
    <property type="match status" value="1"/>
</dbReference>
<dbReference type="AlphaFoldDB" id="A0A1W2LG66"/>
<protein>
    <recommendedName>
        <fullName evidence="4">Papain-like cysteine protease AvrRpt2</fullName>
    </recommendedName>
</protein>
<comment type="caution">
    <text evidence="2">The sequence shown here is derived from an EMBL/GenBank/DDBJ whole genome shotgun (WGS) entry which is preliminary data.</text>
</comment>
<evidence type="ECO:0000313" key="3">
    <source>
        <dbReference type="Proteomes" id="UP000076660"/>
    </source>
</evidence>
<sequence>MVTRRPVVPVFSRRVCAAGAASLVAWLAIQTPASALPSAPAGRHPIAMQAQQKSQWCWVASGNTIAAHHGVTVTQNEFCRIAHAERRPECADRPGTLGDVRRAFGKLGFSAPGNYLKGRIPFAAVQAQTDDGKPVQTRVGWASGGGHMHVLYGAEAGRKWVSWGDPLPTGNRYNWSTYDFYSANKSFTWTHTLTGIRR</sequence>
<feature type="chain" id="PRO_5010731771" description="Papain-like cysteine protease AvrRpt2" evidence="1">
    <location>
        <begin position="36"/>
        <end position="198"/>
    </location>
</feature>
<evidence type="ECO:0008006" key="4">
    <source>
        <dbReference type="Google" id="ProtNLM"/>
    </source>
</evidence>
<dbReference type="EMBL" id="LQMT02000057">
    <property type="protein sequence ID" value="ONF61813.1"/>
    <property type="molecule type" value="Genomic_DNA"/>
</dbReference>
<accession>A0A1W2LG66</accession>
<evidence type="ECO:0000256" key="1">
    <source>
        <dbReference type="SAM" id="SignalP"/>
    </source>
</evidence>
<dbReference type="InterPro" id="IPR022118">
    <property type="entry name" value="Peptidase_C70_AvrRpt2"/>
</dbReference>
<keyword evidence="1" id="KW-0732">Signal</keyword>
<gene>
    <name evidence="2" type="ORF">AVR91_0241770</name>
</gene>
<organism evidence="2 3">
    <name type="scientific">Amycolatopsis keratiniphila subsp. keratiniphila</name>
    <dbReference type="NCBI Taxonomy" id="227715"/>
    <lineage>
        <taxon>Bacteria</taxon>
        <taxon>Bacillati</taxon>
        <taxon>Actinomycetota</taxon>
        <taxon>Actinomycetes</taxon>
        <taxon>Pseudonocardiales</taxon>
        <taxon>Pseudonocardiaceae</taxon>
        <taxon>Amycolatopsis</taxon>
        <taxon>Amycolatopsis japonica group</taxon>
    </lineage>
</organism>
<proteinExistence type="predicted"/>
<dbReference type="Proteomes" id="UP000076660">
    <property type="component" value="Unassembled WGS sequence"/>
</dbReference>
<evidence type="ECO:0000313" key="2">
    <source>
        <dbReference type="EMBL" id="ONF61813.1"/>
    </source>
</evidence>